<evidence type="ECO:0000259" key="7">
    <source>
        <dbReference type="Pfam" id="PF08340"/>
    </source>
</evidence>
<evidence type="ECO:0000313" key="9">
    <source>
        <dbReference type="Proteomes" id="UP000642920"/>
    </source>
</evidence>
<keyword evidence="9" id="KW-1185">Reference proteome</keyword>
<keyword evidence="3" id="KW-0255">Endonuclease</keyword>
<reference evidence="8" key="1">
    <citation type="submission" date="2021-01" db="EMBL/GenBank/DDBJ databases">
        <title>Marivirga sp. nov., isolated from intertidal surface sediments.</title>
        <authorList>
            <person name="Zhang M."/>
        </authorList>
    </citation>
    <scope>NUCLEOTIDE SEQUENCE</scope>
    <source>
        <strain evidence="8">SM1354</strain>
    </source>
</reference>
<feature type="domain" description="Endoribonuclease YicC-like N-terminal" evidence="6">
    <location>
        <begin position="1"/>
        <end position="150"/>
    </location>
</feature>
<dbReference type="Pfam" id="PF03755">
    <property type="entry name" value="YicC-like_N"/>
    <property type="match status" value="1"/>
</dbReference>
<dbReference type="Pfam" id="PF08340">
    <property type="entry name" value="YicC-like_C"/>
    <property type="match status" value="1"/>
</dbReference>
<feature type="domain" description="Endoribonuclease YicC-like C-terminal" evidence="7">
    <location>
        <begin position="169"/>
        <end position="286"/>
    </location>
</feature>
<evidence type="ECO:0000256" key="1">
    <source>
        <dbReference type="ARBA" id="ARBA00001968"/>
    </source>
</evidence>
<dbReference type="InterPro" id="IPR005229">
    <property type="entry name" value="YicC/YloC-like"/>
</dbReference>
<evidence type="ECO:0000313" key="8">
    <source>
        <dbReference type="EMBL" id="MBL0766905.1"/>
    </source>
</evidence>
<organism evidence="8 9">
    <name type="scientific">Marivirga atlantica</name>
    <dbReference type="NCBI Taxonomy" id="1548457"/>
    <lineage>
        <taxon>Bacteria</taxon>
        <taxon>Pseudomonadati</taxon>
        <taxon>Bacteroidota</taxon>
        <taxon>Cytophagia</taxon>
        <taxon>Cytophagales</taxon>
        <taxon>Marivirgaceae</taxon>
        <taxon>Marivirga</taxon>
    </lineage>
</organism>
<evidence type="ECO:0000256" key="2">
    <source>
        <dbReference type="ARBA" id="ARBA00022722"/>
    </source>
</evidence>
<dbReference type="NCBIfam" id="TIGR00255">
    <property type="entry name" value="YicC/YloC family endoribonuclease"/>
    <property type="match status" value="1"/>
</dbReference>
<proteinExistence type="inferred from homology"/>
<evidence type="ECO:0000256" key="3">
    <source>
        <dbReference type="ARBA" id="ARBA00022759"/>
    </source>
</evidence>
<protein>
    <submittedName>
        <fullName evidence="8">YicC family protein</fullName>
    </submittedName>
</protein>
<sequence length="287" mass="33049">MTGFGSYTQSINNISITSEVKTLNSKFLDLSLKIPKSLSSKEIEIRNLISEHLVRGKVSFSIQIDTESSSDNFVINKDLFKEYYDYYLSLEKETGKTFTDILKLCLDSPGVQNTQEDSFDDKLWQSVQSNIINTLSQCTESRITEGTKLAEVLLQYIDSISKSLDSIIEIEPHRLNQIRERLKSDINDLISSSEYDHDRLEQELIYYSEKLDINEEIERLKIHLNSYKETIKENLSQHGKKLGFISQEIGREINTIGSKANSADIQKYVILMKEELEKIKEQTLNVL</sequence>
<dbReference type="InterPro" id="IPR013527">
    <property type="entry name" value="YicC-like_N"/>
</dbReference>
<comment type="similarity">
    <text evidence="5">Belongs to the YicC/YloC family.</text>
</comment>
<evidence type="ECO:0000256" key="4">
    <source>
        <dbReference type="ARBA" id="ARBA00022801"/>
    </source>
</evidence>
<comment type="caution">
    <text evidence="8">The sequence shown here is derived from an EMBL/GenBank/DDBJ whole genome shotgun (WGS) entry which is preliminary data.</text>
</comment>
<evidence type="ECO:0000259" key="6">
    <source>
        <dbReference type="Pfam" id="PF03755"/>
    </source>
</evidence>
<comment type="cofactor">
    <cofactor evidence="1">
        <name>a divalent metal cation</name>
        <dbReference type="ChEBI" id="CHEBI:60240"/>
    </cofactor>
</comment>
<accession>A0A937ADP6</accession>
<name>A0A937ADP6_9BACT</name>
<keyword evidence="4" id="KW-0378">Hydrolase</keyword>
<dbReference type="InterPro" id="IPR013551">
    <property type="entry name" value="YicC-like_C"/>
</dbReference>
<gene>
    <name evidence="8" type="ORF">JKP34_16680</name>
</gene>
<dbReference type="PANTHER" id="PTHR30636:SF3">
    <property type="entry name" value="UPF0701 PROTEIN YICC"/>
    <property type="match status" value="1"/>
</dbReference>
<dbReference type="EMBL" id="JAERQG010000004">
    <property type="protein sequence ID" value="MBL0766905.1"/>
    <property type="molecule type" value="Genomic_DNA"/>
</dbReference>
<dbReference type="PANTHER" id="PTHR30636">
    <property type="entry name" value="UPF0701 PROTEIN YICC"/>
    <property type="match status" value="1"/>
</dbReference>
<keyword evidence="2" id="KW-0540">Nuclease</keyword>
<dbReference type="Proteomes" id="UP000642920">
    <property type="component" value="Unassembled WGS sequence"/>
</dbReference>
<dbReference type="AlphaFoldDB" id="A0A937ADP6"/>
<evidence type="ECO:0000256" key="5">
    <source>
        <dbReference type="ARBA" id="ARBA00035648"/>
    </source>
</evidence>
<dbReference type="GO" id="GO:0016787">
    <property type="term" value="F:hydrolase activity"/>
    <property type="evidence" value="ECO:0007669"/>
    <property type="project" value="UniProtKB-KW"/>
</dbReference>
<dbReference type="GO" id="GO:0004521">
    <property type="term" value="F:RNA endonuclease activity"/>
    <property type="evidence" value="ECO:0007669"/>
    <property type="project" value="InterPro"/>
</dbReference>